<protein>
    <recommendedName>
        <fullName evidence="12">Ionotropic receptor</fullName>
    </recommendedName>
</protein>
<gene>
    <name evidence="10" type="ORF">PVAND_001475</name>
</gene>
<evidence type="ECO:0000256" key="4">
    <source>
        <dbReference type="ARBA" id="ARBA00022989"/>
    </source>
</evidence>
<sequence>MTFKSTNKKEKVRNLLIFLLSLFKNSSSLAIENKYFPSNSSLSVSKAISDVIREFYITNKVDFNLIIYGETTNHINDVINEVTKKLSQKENSINIKHFPFINYWNHNLNQSAVIFIKSMRNLENLHLRSISKRADYSHLTNSFSENLKFLVYIEEIKTFQQLDFVVKNSCNPAKNVNTDLRYFEFFITTDLNFVNFSANLLYSEKACEKFSPKILNSFDKRLQKWSKKLENFDHYRNFNGCLLKFRAELNNLLYFKKHKMLGFLSSLSKDRFQNFVTSEKPKLNGLVNEIVELMAKSSNFTPHFTVFLPDLDERPPIFISLSNYKTSLDLSQILLYGNIQNNSDMFQTFRPFTTEEYYFLLSHNDLYSNYEKLLFPFDFLTWVFLLFTFGLTFGTIFILHYCPKLFKTIIFGKGINKPAYNALGIFFGISQLRLPKESFCRVILIIYIWFCLIIRTCWQSKMFEFMTSDMRKPLPASIEDIRKMNYIYVVPTNRFNFFMEMLNNKVNSHLLIVDLYSMRLYYSNAFEKDQKNKYAFIITKSTHDFWISELKGSLPILPIEKFTKDMSIFTMKNSILFVQMNQIMNKFIETGIAQHLLDYAVWFLWRPSDKKVEDPRKVLSMSDLEFGFVIFLGFLSLPVVVFICELLSLKVRRQMRKLVGLYEFMRIIRERLKDYHDKW</sequence>
<comment type="caution">
    <text evidence="10">The sequence shown here is derived from an EMBL/GenBank/DDBJ whole genome shotgun (WGS) entry which is preliminary data.</text>
</comment>
<feature type="transmembrane region" description="Helical" evidence="8">
    <location>
        <begin position="438"/>
        <end position="458"/>
    </location>
</feature>
<keyword evidence="4 8" id="KW-1133">Transmembrane helix</keyword>
<keyword evidence="9" id="KW-0732">Signal</keyword>
<evidence type="ECO:0008006" key="12">
    <source>
        <dbReference type="Google" id="ProtNLM"/>
    </source>
</evidence>
<keyword evidence="6" id="KW-0675">Receptor</keyword>
<dbReference type="Gene3D" id="1.10.287.70">
    <property type="match status" value="1"/>
</dbReference>
<name>A0A9J6BNJ5_POLVA</name>
<evidence type="ECO:0000256" key="2">
    <source>
        <dbReference type="ARBA" id="ARBA00022475"/>
    </source>
</evidence>
<comment type="subcellular location">
    <subcellularLocation>
        <location evidence="1">Cell membrane</location>
        <topology evidence="1">Multi-pass membrane protein</topology>
    </subcellularLocation>
</comment>
<feature type="signal peptide" evidence="9">
    <location>
        <begin position="1"/>
        <end position="30"/>
    </location>
</feature>
<dbReference type="Proteomes" id="UP001107558">
    <property type="component" value="Chromosome 3"/>
</dbReference>
<keyword evidence="5 8" id="KW-0472">Membrane</keyword>
<evidence type="ECO:0000256" key="5">
    <source>
        <dbReference type="ARBA" id="ARBA00023136"/>
    </source>
</evidence>
<keyword evidence="3 8" id="KW-0812">Transmembrane</keyword>
<dbReference type="PANTHER" id="PTHR42643:SF30">
    <property type="entry name" value="IONOTROPIC RECEPTOR 40A-RELATED"/>
    <property type="match status" value="1"/>
</dbReference>
<evidence type="ECO:0000256" key="9">
    <source>
        <dbReference type="SAM" id="SignalP"/>
    </source>
</evidence>
<proteinExistence type="predicted"/>
<keyword evidence="2" id="KW-1003">Cell membrane</keyword>
<evidence type="ECO:0000313" key="11">
    <source>
        <dbReference type="Proteomes" id="UP001107558"/>
    </source>
</evidence>
<dbReference type="PANTHER" id="PTHR42643">
    <property type="entry name" value="IONOTROPIC RECEPTOR 20A-RELATED"/>
    <property type="match status" value="1"/>
</dbReference>
<dbReference type="InterPro" id="IPR052192">
    <property type="entry name" value="Insect_Ionotropic_Sensory_Rcpt"/>
</dbReference>
<organism evidence="10 11">
    <name type="scientific">Polypedilum vanderplanki</name>
    <name type="common">Sleeping chironomid midge</name>
    <dbReference type="NCBI Taxonomy" id="319348"/>
    <lineage>
        <taxon>Eukaryota</taxon>
        <taxon>Metazoa</taxon>
        <taxon>Ecdysozoa</taxon>
        <taxon>Arthropoda</taxon>
        <taxon>Hexapoda</taxon>
        <taxon>Insecta</taxon>
        <taxon>Pterygota</taxon>
        <taxon>Neoptera</taxon>
        <taxon>Endopterygota</taxon>
        <taxon>Diptera</taxon>
        <taxon>Nematocera</taxon>
        <taxon>Chironomoidea</taxon>
        <taxon>Chironomidae</taxon>
        <taxon>Chironominae</taxon>
        <taxon>Polypedilum</taxon>
        <taxon>Polypedilum</taxon>
    </lineage>
</organism>
<feature type="transmembrane region" description="Helical" evidence="8">
    <location>
        <begin position="625"/>
        <end position="647"/>
    </location>
</feature>
<evidence type="ECO:0000256" key="1">
    <source>
        <dbReference type="ARBA" id="ARBA00004651"/>
    </source>
</evidence>
<feature type="transmembrane region" description="Helical" evidence="8">
    <location>
        <begin position="379"/>
        <end position="402"/>
    </location>
</feature>
<dbReference type="AlphaFoldDB" id="A0A9J6BNJ5"/>
<keyword evidence="11" id="KW-1185">Reference proteome</keyword>
<accession>A0A9J6BNJ5</accession>
<evidence type="ECO:0000313" key="10">
    <source>
        <dbReference type="EMBL" id="KAG5671269.1"/>
    </source>
</evidence>
<evidence type="ECO:0000256" key="8">
    <source>
        <dbReference type="SAM" id="Phobius"/>
    </source>
</evidence>
<keyword evidence="7" id="KW-0325">Glycoprotein</keyword>
<reference evidence="10" key="1">
    <citation type="submission" date="2021-03" db="EMBL/GenBank/DDBJ databases">
        <title>Chromosome level genome of the anhydrobiotic midge Polypedilum vanderplanki.</title>
        <authorList>
            <person name="Yoshida Y."/>
            <person name="Kikawada T."/>
            <person name="Gusev O."/>
        </authorList>
    </citation>
    <scope>NUCLEOTIDE SEQUENCE</scope>
    <source>
        <strain evidence="10">NIAS01</strain>
        <tissue evidence="10">Whole body or cell culture</tissue>
    </source>
</reference>
<feature type="chain" id="PRO_5039910584" description="Ionotropic receptor" evidence="9">
    <location>
        <begin position="31"/>
        <end position="679"/>
    </location>
</feature>
<evidence type="ECO:0000256" key="6">
    <source>
        <dbReference type="ARBA" id="ARBA00023170"/>
    </source>
</evidence>
<dbReference type="EMBL" id="JADBJN010000003">
    <property type="protein sequence ID" value="KAG5671269.1"/>
    <property type="molecule type" value="Genomic_DNA"/>
</dbReference>
<evidence type="ECO:0000256" key="3">
    <source>
        <dbReference type="ARBA" id="ARBA00022692"/>
    </source>
</evidence>
<evidence type="ECO:0000256" key="7">
    <source>
        <dbReference type="ARBA" id="ARBA00023180"/>
    </source>
</evidence>
<dbReference type="GO" id="GO:0005886">
    <property type="term" value="C:plasma membrane"/>
    <property type="evidence" value="ECO:0007669"/>
    <property type="project" value="UniProtKB-SubCell"/>
</dbReference>